<dbReference type="HOGENOM" id="CLU_107071_0_0_9"/>
<evidence type="ECO:0000259" key="6">
    <source>
        <dbReference type="Pfam" id="PF04893"/>
    </source>
</evidence>
<keyword evidence="3 5" id="KW-1133">Transmembrane helix</keyword>
<dbReference type="EMBL" id="AP009049">
    <property type="protein sequence ID" value="BAH08245.1"/>
    <property type="molecule type" value="Genomic_DNA"/>
</dbReference>
<evidence type="ECO:0000256" key="3">
    <source>
        <dbReference type="ARBA" id="ARBA00022989"/>
    </source>
</evidence>
<evidence type="ECO:0000256" key="5">
    <source>
        <dbReference type="SAM" id="Phobius"/>
    </source>
</evidence>
<evidence type="ECO:0000256" key="4">
    <source>
        <dbReference type="ARBA" id="ARBA00023136"/>
    </source>
</evidence>
<feature type="transmembrane region" description="Helical" evidence="5">
    <location>
        <begin position="186"/>
        <end position="203"/>
    </location>
</feature>
<proteinExistence type="predicted"/>
<organism evidence="7 8">
    <name type="scientific">Clostridium kluyveri (strain NBRC 12016)</name>
    <dbReference type="NCBI Taxonomy" id="583346"/>
    <lineage>
        <taxon>Bacteria</taxon>
        <taxon>Bacillati</taxon>
        <taxon>Bacillota</taxon>
        <taxon>Clostridia</taxon>
        <taxon>Eubacteriales</taxon>
        <taxon>Clostridiaceae</taxon>
        <taxon>Clostridium</taxon>
    </lineage>
</organism>
<sequence>MKLGGTFMDIKENEESLSIDKKIVCFFKKPGIIFSEFIEKPKYLWTMLLIILINIIYGIMQMTTSIDILKKSITDKFKEAAAGTSQALIEKSMEYATSIPIQTVTIIITTIIGIYLASLVYMGLARVFGSKIKYKQIVSVYCLSMLSITIGKIIKWLYMAITSNPLGVRALTKPTLLNGFLDNFDIFNVWQIVLLTIGISIVGKISKKKSFAIVAISCVLVMIISLHSYLKL</sequence>
<reference evidence="8" key="1">
    <citation type="submission" date="2005-09" db="EMBL/GenBank/DDBJ databases">
        <title>Complete genome sequence of Clostridium kluyveri and comparative genomics of Clostridia species.</title>
        <authorList>
            <person name="Inui M."/>
            <person name="Nonaka H."/>
            <person name="Shinoda Y."/>
            <person name="Ikenaga Y."/>
            <person name="Abe M."/>
            <person name="Naito K."/>
            <person name="Vertes A.A."/>
            <person name="Yukawa H."/>
        </authorList>
    </citation>
    <scope>NUCLEOTIDE SEQUENCE [LARGE SCALE GENOMIC DNA]</scope>
    <source>
        <strain evidence="8">NBRC 12016</strain>
    </source>
</reference>
<evidence type="ECO:0000313" key="8">
    <source>
        <dbReference type="Proteomes" id="UP000007969"/>
    </source>
</evidence>
<feature type="transmembrane region" description="Helical" evidence="5">
    <location>
        <begin position="43"/>
        <end position="60"/>
    </location>
</feature>
<gene>
    <name evidence="7" type="ordered locus">CKR_3194</name>
</gene>
<evidence type="ECO:0000313" key="7">
    <source>
        <dbReference type="EMBL" id="BAH08245.1"/>
    </source>
</evidence>
<dbReference type="GO" id="GO:0016020">
    <property type="term" value="C:membrane"/>
    <property type="evidence" value="ECO:0007669"/>
    <property type="project" value="UniProtKB-SubCell"/>
</dbReference>
<protein>
    <recommendedName>
        <fullName evidence="6">Yip1 domain-containing protein</fullName>
    </recommendedName>
</protein>
<comment type="subcellular location">
    <subcellularLocation>
        <location evidence="1">Membrane</location>
        <topology evidence="1">Multi-pass membrane protein</topology>
    </subcellularLocation>
</comment>
<dbReference type="KEGG" id="ckr:CKR_3194"/>
<dbReference type="Pfam" id="PF04893">
    <property type="entry name" value="Yip1"/>
    <property type="match status" value="1"/>
</dbReference>
<feature type="domain" description="Yip1" evidence="6">
    <location>
        <begin position="27"/>
        <end position="226"/>
    </location>
</feature>
<dbReference type="AlphaFoldDB" id="B9DX02"/>
<dbReference type="Proteomes" id="UP000007969">
    <property type="component" value="Chromosome"/>
</dbReference>
<dbReference type="InterPro" id="IPR006977">
    <property type="entry name" value="Yip1_dom"/>
</dbReference>
<accession>B9DX02</accession>
<feature type="transmembrane region" description="Helical" evidence="5">
    <location>
        <begin position="101"/>
        <end position="125"/>
    </location>
</feature>
<keyword evidence="4 5" id="KW-0472">Membrane</keyword>
<evidence type="ECO:0000256" key="1">
    <source>
        <dbReference type="ARBA" id="ARBA00004141"/>
    </source>
</evidence>
<name>B9DX02_CLOK1</name>
<feature type="transmembrane region" description="Helical" evidence="5">
    <location>
        <begin position="137"/>
        <end position="158"/>
    </location>
</feature>
<feature type="transmembrane region" description="Helical" evidence="5">
    <location>
        <begin position="210"/>
        <end position="230"/>
    </location>
</feature>
<evidence type="ECO:0000256" key="2">
    <source>
        <dbReference type="ARBA" id="ARBA00022692"/>
    </source>
</evidence>
<keyword evidence="2 5" id="KW-0812">Transmembrane</keyword>